<feature type="transmembrane region" description="Helical" evidence="1">
    <location>
        <begin position="65"/>
        <end position="85"/>
    </location>
</feature>
<dbReference type="KEGG" id="mbc:MYB_01405"/>
<reference evidence="2 3" key="1">
    <citation type="journal article" date="2014" name="Genome Announc.">
        <title>Complete Genome Sequence of Mycoplasma bovoculi Strain M165/69T (ATCC 29104).</title>
        <authorList>
            <person name="Calcutt M.J."/>
            <person name="Foecking M.F."/>
        </authorList>
    </citation>
    <scope>NUCLEOTIDE SEQUENCE [LARGE SCALE GENOMIC DNA]</scope>
    <source>
        <strain evidence="2">M165/69</strain>
    </source>
</reference>
<dbReference type="AlphaFoldDB" id="W5UTZ6"/>
<protein>
    <recommendedName>
        <fullName evidence="4">ECF transporter S component</fullName>
    </recommendedName>
</protein>
<name>W5UTZ6_9BACT</name>
<dbReference type="HOGENOM" id="CLU_084455_0_0_14"/>
<dbReference type="PATRIC" id="fig|743966.3.peg.282"/>
<feature type="transmembrane region" description="Helical" evidence="1">
    <location>
        <begin position="97"/>
        <end position="120"/>
    </location>
</feature>
<feature type="transmembrane region" description="Helical" evidence="1">
    <location>
        <begin position="21"/>
        <end position="45"/>
    </location>
</feature>
<dbReference type="STRING" id="743966.MYB_01405"/>
<evidence type="ECO:0008006" key="4">
    <source>
        <dbReference type="Google" id="ProtNLM"/>
    </source>
</evidence>
<dbReference type="Proteomes" id="UP000019229">
    <property type="component" value="Chromosome"/>
</dbReference>
<proteinExistence type="predicted"/>
<feature type="transmembrane region" description="Helical" evidence="1">
    <location>
        <begin position="168"/>
        <end position="190"/>
    </location>
</feature>
<evidence type="ECO:0000313" key="3">
    <source>
        <dbReference type="Proteomes" id="UP000019229"/>
    </source>
</evidence>
<feature type="transmembrane region" description="Helical" evidence="1">
    <location>
        <begin position="202"/>
        <end position="221"/>
    </location>
</feature>
<dbReference type="EMBL" id="CP007154">
    <property type="protein sequence ID" value="AHH45290.1"/>
    <property type="molecule type" value="Genomic_DNA"/>
</dbReference>
<keyword evidence="1" id="KW-0812">Transmembrane</keyword>
<accession>W5UTZ6</accession>
<keyword evidence="3" id="KW-1185">Reference proteome</keyword>
<feature type="transmembrane region" description="Helical" evidence="1">
    <location>
        <begin position="242"/>
        <end position="258"/>
    </location>
</feature>
<evidence type="ECO:0000256" key="1">
    <source>
        <dbReference type="SAM" id="Phobius"/>
    </source>
</evidence>
<sequence>MFYLFNKSYTFKKIIQNKKKLSNIFAFSIFDIVISGIYLGLFLIIAYLVKMAMPARFNIAFELPFYIFLGITLNWFKGSFVALIFDITKTALTSNLFIWTPEYGLVPPVIAILAALFFKLVYQKDLWLLIPTVIFILAIIFIFFYYFSLNSQQISRVPVAWRSTFDKITILSLIGSISLFISIAAIILFILYYKTKEQKWKIAFLSLMILAILFIIFRWFWHPIAFIKYYNRYINRSGNDRLINNFFFYYLSPIILKSAFSLPIYTFCLVSTIPLINYLNYRHNYQSRLGY</sequence>
<keyword evidence="1" id="KW-1133">Transmembrane helix</keyword>
<keyword evidence="1" id="KW-0472">Membrane</keyword>
<evidence type="ECO:0000313" key="2">
    <source>
        <dbReference type="EMBL" id="AHH45290.1"/>
    </source>
</evidence>
<dbReference type="eggNOG" id="ENOG5030MMT">
    <property type="taxonomic scope" value="Bacteria"/>
</dbReference>
<organism evidence="2 3">
    <name type="scientific">Mesomycoplasma bovoculi M165/69</name>
    <dbReference type="NCBI Taxonomy" id="743966"/>
    <lineage>
        <taxon>Bacteria</taxon>
        <taxon>Bacillati</taxon>
        <taxon>Mycoplasmatota</taxon>
        <taxon>Mycoplasmoidales</taxon>
        <taxon>Metamycoplasmataceae</taxon>
        <taxon>Mesomycoplasma</taxon>
    </lineage>
</organism>
<feature type="transmembrane region" description="Helical" evidence="1">
    <location>
        <begin position="126"/>
        <end position="147"/>
    </location>
</feature>
<gene>
    <name evidence="2" type="ORF">MYB_01405</name>
</gene>